<evidence type="ECO:0000256" key="7">
    <source>
        <dbReference type="SAM" id="MobiDB-lite"/>
    </source>
</evidence>
<feature type="transmembrane region" description="Helical" evidence="8">
    <location>
        <begin position="467"/>
        <end position="486"/>
    </location>
</feature>
<feature type="transmembrane region" description="Helical" evidence="8">
    <location>
        <begin position="72"/>
        <end position="95"/>
    </location>
</feature>
<keyword evidence="6 8" id="KW-0472">Membrane</keyword>
<dbReference type="Pfam" id="PF02417">
    <property type="entry name" value="Chromate_transp"/>
    <property type="match status" value="2"/>
</dbReference>
<comment type="subcellular location">
    <subcellularLocation>
        <location evidence="1">Cell membrane</location>
        <topology evidence="1">Multi-pass membrane protein</topology>
    </subcellularLocation>
</comment>
<evidence type="ECO:0000313" key="10">
    <source>
        <dbReference type="Proteomes" id="UP000190744"/>
    </source>
</evidence>
<feature type="region of interest" description="Disordered" evidence="7">
    <location>
        <begin position="1"/>
        <end position="26"/>
    </location>
</feature>
<feature type="transmembrane region" description="Helical" evidence="8">
    <location>
        <begin position="398"/>
        <end position="419"/>
    </location>
</feature>
<evidence type="ECO:0008006" key="11">
    <source>
        <dbReference type="Google" id="ProtNLM"/>
    </source>
</evidence>
<dbReference type="EMBL" id="LJBN01000002">
    <property type="protein sequence ID" value="OOQ91475.1"/>
    <property type="molecule type" value="Genomic_DNA"/>
</dbReference>
<dbReference type="PANTHER" id="PTHR43663">
    <property type="entry name" value="CHROMATE TRANSPORT PROTEIN-RELATED"/>
    <property type="match status" value="1"/>
</dbReference>
<dbReference type="InterPro" id="IPR014047">
    <property type="entry name" value="Chr_Tranpt_l_chain"/>
</dbReference>
<feature type="transmembrane region" description="Helical" evidence="8">
    <location>
        <begin position="213"/>
        <end position="239"/>
    </location>
</feature>
<feature type="transmembrane region" description="Helical" evidence="8">
    <location>
        <begin position="439"/>
        <end position="460"/>
    </location>
</feature>
<comment type="similarity">
    <text evidence="2">Belongs to the chromate ion transporter (CHR) (TC 2.A.51) family.</text>
</comment>
<evidence type="ECO:0000256" key="6">
    <source>
        <dbReference type="ARBA" id="ARBA00023136"/>
    </source>
</evidence>
<feature type="transmembrane region" description="Helical" evidence="8">
    <location>
        <begin position="251"/>
        <end position="270"/>
    </location>
</feature>
<dbReference type="NCBIfam" id="TIGR00937">
    <property type="entry name" value="2A51"/>
    <property type="match status" value="1"/>
</dbReference>
<reference evidence="10" key="1">
    <citation type="submission" date="2015-09" db="EMBL/GenBank/DDBJ databases">
        <authorList>
            <person name="Fill T.P."/>
            <person name="Baretta J.F."/>
            <person name="de Almeida L.G."/>
            <person name="Rocha M."/>
            <person name="de Souza D.H."/>
            <person name="Malavazi I."/>
            <person name="Cerdeira L.T."/>
            <person name="Hong H."/>
            <person name="Samborskyy M."/>
            <person name="de Vasconcelos A.T."/>
            <person name="Leadlay P."/>
            <person name="Rodrigues-Filho E."/>
        </authorList>
    </citation>
    <scope>NUCLEOTIDE SEQUENCE [LARGE SCALE GENOMIC DNA]</scope>
    <source>
        <strain evidence="10">LaBioMMi 136</strain>
    </source>
</reference>
<feature type="compositionally biased region" description="Polar residues" evidence="7">
    <location>
        <begin position="1"/>
        <end position="19"/>
    </location>
</feature>
<feature type="transmembrane region" description="Helical" evidence="8">
    <location>
        <begin position="365"/>
        <end position="386"/>
    </location>
</feature>
<evidence type="ECO:0000256" key="4">
    <source>
        <dbReference type="ARBA" id="ARBA00022692"/>
    </source>
</evidence>
<comment type="caution">
    <text evidence="9">The sequence shown here is derived from an EMBL/GenBank/DDBJ whole genome shotgun (WGS) entry which is preliminary data.</text>
</comment>
<dbReference type="Proteomes" id="UP000190744">
    <property type="component" value="Unassembled WGS sequence"/>
</dbReference>
<gene>
    <name evidence="9" type="ORF">PEBR_00825</name>
</gene>
<evidence type="ECO:0000256" key="2">
    <source>
        <dbReference type="ARBA" id="ARBA00005262"/>
    </source>
</evidence>
<accession>A0A1S9S157</accession>
<feature type="region of interest" description="Disordered" evidence="7">
    <location>
        <begin position="34"/>
        <end position="53"/>
    </location>
</feature>
<sequence length="895" mass="98672">MATVIESSRSLTPVSGSNTDNRDCHRPKIDLEAQQTTACSEQRRQSTSSRNISSDYGLRDNSNVPQLSLLRLFWFFFYNFGLFAWGGPVAQISLIKEHLVLEEKWITLPRFQRVFAVYQILPGPEAAELCMFFGCLSAGRLGGIVAGLAFILPGFLLMLLASYLYSLAGLENIYFNASFRAIQPIISAMILRATHKIADHSVVDHETHKTDPYLVIAGLCTALNSALRINIFISLGLYGVIYSFISRGKRIIALCLFILQYVVYAIYVVFRGVPSPISLALGIAKDPSLPNLFALGLVAGSLSFGGAYTAIPFIQVEAVLKGAWLPARIFLDSIAIGNILPAPLVIFATFVGFQGGLTDGSLGKAFAGAVAITTGMFFPCFVFTIAGHDLLEKLFLSAFFDGLCGAVIGVIAIIALQMLHSSLEVSDSTTAAVLPQNVINAESASAAVLYVVTLAVLYKFTNKYTPLLLVAVGAIAGQFLTVAHAYSSDNVTLPACIKPELDDPFSIYLFRLRLEKWSDGTLDALYGRKNEGTSGISNAVVMLFARLVSSLTCSHDTANLSWVRQCVCSAWHSITARLRSAKRSELGEFTLNDVKDAFVDILTRLQEEARTKHKIDMQSAVIALPDFFNQTLVDLFLEASRKVGITPLLKPVSRMTVSTYSSNGTPREADGKYLIMDLGQYYLDLRSLNASPRPMARNGRLPMDPWGSASLDRDITRSAIERSETLQTWLSLGGSRVALQEEVRKARVLIRDNFDRELLETEDHQDHHHNEYPLHLKDPDATAVLSWVDVEAVEMRYIQSIAQNIHNYLVAANNPTGDIRDDMIPTKIDKAFILTSGLDGELIKQSLEHALGDVEIIGGRLRDWYLAAEGAAQVGLLYQQAWDQRQRLLWEKDEL</sequence>
<evidence type="ECO:0000256" key="5">
    <source>
        <dbReference type="ARBA" id="ARBA00022989"/>
    </source>
</evidence>
<evidence type="ECO:0000313" key="9">
    <source>
        <dbReference type="EMBL" id="OOQ91475.1"/>
    </source>
</evidence>
<dbReference type="Gene3D" id="3.90.640.10">
    <property type="entry name" value="Actin, Chain A, domain 4"/>
    <property type="match status" value="1"/>
</dbReference>
<evidence type="ECO:0000256" key="3">
    <source>
        <dbReference type="ARBA" id="ARBA00022475"/>
    </source>
</evidence>
<organism evidence="9 10">
    <name type="scientific">Penicillium brasilianum</name>
    <dbReference type="NCBI Taxonomy" id="104259"/>
    <lineage>
        <taxon>Eukaryota</taxon>
        <taxon>Fungi</taxon>
        <taxon>Dikarya</taxon>
        <taxon>Ascomycota</taxon>
        <taxon>Pezizomycotina</taxon>
        <taxon>Eurotiomycetes</taxon>
        <taxon>Eurotiomycetidae</taxon>
        <taxon>Eurotiales</taxon>
        <taxon>Aspergillaceae</taxon>
        <taxon>Penicillium</taxon>
    </lineage>
</organism>
<dbReference type="GO" id="GO:0015109">
    <property type="term" value="F:chromate transmembrane transporter activity"/>
    <property type="evidence" value="ECO:0007669"/>
    <property type="project" value="InterPro"/>
</dbReference>
<evidence type="ECO:0000256" key="8">
    <source>
        <dbReference type="SAM" id="Phobius"/>
    </source>
</evidence>
<dbReference type="InterPro" id="IPR003370">
    <property type="entry name" value="Chromate_transpt"/>
</dbReference>
<feature type="transmembrane region" description="Helical" evidence="8">
    <location>
        <begin position="290"/>
        <end position="308"/>
    </location>
</feature>
<feature type="transmembrane region" description="Helical" evidence="8">
    <location>
        <begin position="329"/>
        <end position="353"/>
    </location>
</feature>
<keyword evidence="4 8" id="KW-0812">Transmembrane</keyword>
<keyword evidence="3" id="KW-1003">Cell membrane</keyword>
<dbReference type="AlphaFoldDB" id="A0A1S9S157"/>
<dbReference type="GO" id="GO:0005886">
    <property type="term" value="C:plasma membrane"/>
    <property type="evidence" value="ECO:0007669"/>
    <property type="project" value="UniProtKB-SubCell"/>
</dbReference>
<dbReference type="PANTHER" id="PTHR43663:SF1">
    <property type="entry name" value="CHROMATE TRANSPORTER"/>
    <property type="match status" value="1"/>
</dbReference>
<evidence type="ECO:0000256" key="1">
    <source>
        <dbReference type="ARBA" id="ARBA00004651"/>
    </source>
</evidence>
<protein>
    <recommendedName>
        <fullName evidence="11">Chromate transporter</fullName>
    </recommendedName>
</protein>
<keyword evidence="5 8" id="KW-1133">Transmembrane helix</keyword>
<dbReference type="Gene3D" id="3.30.420.40">
    <property type="match status" value="2"/>
</dbReference>
<proteinExistence type="inferred from homology"/>
<dbReference type="InterPro" id="IPR052518">
    <property type="entry name" value="CHR_Transporter"/>
</dbReference>
<name>A0A1S9S157_PENBI</name>
<feature type="transmembrane region" description="Helical" evidence="8">
    <location>
        <begin position="141"/>
        <end position="165"/>
    </location>
</feature>